<evidence type="ECO:0000313" key="3">
    <source>
        <dbReference type="Proteomes" id="UP000593626"/>
    </source>
</evidence>
<name>A0A7S8HET3_9BACI</name>
<dbReference type="SUPFAM" id="SSF52833">
    <property type="entry name" value="Thioredoxin-like"/>
    <property type="match status" value="1"/>
</dbReference>
<dbReference type="GO" id="GO:0016491">
    <property type="term" value="F:oxidoreductase activity"/>
    <property type="evidence" value="ECO:0007669"/>
    <property type="project" value="InterPro"/>
</dbReference>
<dbReference type="Gene3D" id="3.40.30.10">
    <property type="entry name" value="Glutaredoxin"/>
    <property type="match status" value="1"/>
</dbReference>
<dbReference type="PANTHER" id="PTHR13887:SF33">
    <property type="entry name" value="ISOMERASE"/>
    <property type="match status" value="1"/>
</dbReference>
<gene>
    <name evidence="2" type="ORF">G8O30_01355</name>
</gene>
<dbReference type="InterPro" id="IPR011767">
    <property type="entry name" value="GLR_AS"/>
</dbReference>
<dbReference type="EMBL" id="CP049742">
    <property type="protein sequence ID" value="QPC45710.1"/>
    <property type="molecule type" value="Genomic_DNA"/>
</dbReference>
<dbReference type="InterPro" id="IPR036249">
    <property type="entry name" value="Thioredoxin-like_sf"/>
</dbReference>
<feature type="domain" description="DSBA-like thioredoxin" evidence="1">
    <location>
        <begin position="5"/>
        <end position="192"/>
    </location>
</feature>
<dbReference type="KEGG" id="mcui:G8O30_01355"/>
<reference evidence="2 3" key="1">
    <citation type="submission" date="2019-07" db="EMBL/GenBank/DDBJ databases">
        <title>Genome sequence of 2 isolates from Red Sea Mangroves.</title>
        <authorList>
            <person name="Sefrji F."/>
            <person name="Michoud G."/>
            <person name="Merlino G."/>
            <person name="Daffonchio D."/>
        </authorList>
    </citation>
    <scope>NUCLEOTIDE SEQUENCE [LARGE SCALE GENOMIC DNA]</scope>
    <source>
        <strain evidence="2 3">R1DC41</strain>
    </source>
</reference>
<dbReference type="AlphaFoldDB" id="A0A7S8HET3"/>
<proteinExistence type="predicted"/>
<accession>A0A7S8HET3</accession>
<protein>
    <submittedName>
        <fullName evidence="2">Thioredoxin domain-containing protein</fullName>
    </submittedName>
</protein>
<dbReference type="RefSeq" id="WP_239673228.1">
    <property type="nucleotide sequence ID" value="NZ_CP049742.1"/>
</dbReference>
<sequence length="215" mass="24102">MPVKIKVFSDFACPFCYLAEAPLKEAIKGESVEVEWMPFELRPLPHPTLSSKDPYIQQAWNGSVKPLAEQLGVKMLLPDMDPLPHTHYAHEGYQFAKTQDKETEYVEAVLKAFWENGLDIGKIDILATIAEGIGLSKQEFTDALTNRTFKQSHEQALQYAYGEANIKAVPTFFIGNRRVQGLHSATQLKEIIKQEANSSTQDLQGLACEPGKDFC</sequence>
<dbReference type="Pfam" id="PF01323">
    <property type="entry name" value="DSBA"/>
    <property type="match status" value="1"/>
</dbReference>
<evidence type="ECO:0000313" key="2">
    <source>
        <dbReference type="EMBL" id="QPC45710.1"/>
    </source>
</evidence>
<dbReference type="Proteomes" id="UP000593626">
    <property type="component" value="Chromosome"/>
</dbReference>
<dbReference type="PROSITE" id="PS00195">
    <property type="entry name" value="GLUTAREDOXIN_1"/>
    <property type="match status" value="1"/>
</dbReference>
<keyword evidence="3" id="KW-1185">Reference proteome</keyword>
<dbReference type="PANTHER" id="PTHR13887">
    <property type="entry name" value="GLUTATHIONE S-TRANSFERASE KAPPA"/>
    <property type="match status" value="1"/>
</dbReference>
<evidence type="ECO:0000259" key="1">
    <source>
        <dbReference type="Pfam" id="PF01323"/>
    </source>
</evidence>
<dbReference type="InterPro" id="IPR001853">
    <property type="entry name" value="DSBA-like_thioredoxin_dom"/>
</dbReference>
<organism evidence="2 3">
    <name type="scientific">Mangrovibacillus cuniculi</name>
    <dbReference type="NCBI Taxonomy" id="2593652"/>
    <lineage>
        <taxon>Bacteria</taxon>
        <taxon>Bacillati</taxon>
        <taxon>Bacillota</taxon>
        <taxon>Bacilli</taxon>
        <taxon>Bacillales</taxon>
        <taxon>Bacillaceae</taxon>
        <taxon>Mangrovibacillus</taxon>
    </lineage>
</organism>